<keyword evidence="3" id="KW-1185">Reference proteome</keyword>
<proteinExistence type="predicted"/>
<evidence type="ECO:0000256" key="1">
    <source>
        <dbReference type="SAM" id="MobiDB-lite"/>
    </source>
</evidence>
<dbReference type="EMBL" id="PYSW02000020">
    <property type="protein sequence ID" value="KAG2383589.1"/>
    <property type="molecule type" value="Genomic_DNA"/>
</dbReference>
<evidence type="ECO:0000313" key="3">
    <source>
        <dbReference type="Proteomes" id="UP000816034"/>
    </source>
</evidence>
<dbReference type="RefSeq" id="XP_044549268.1">
    <property type="nucleotide sequence ID" value="XM_044693880.1"/>
</dbReference>
<dbReference type="GO" id="GO:0006396">
    <property type="term" value="P:RNA processing"/>
    <property type="evidence" value="ECO:0007669"/>
    <property type="project" value="InterPro"/>
</dbReference>
<dbReference type="SUPFAM" id="SSF69065">
    <property type="entry name" value="RNase III domain-like"/>
    <property type="match status" value="1"/>
</dbReference>
<comment type="caution">
    <text evidence="2">The sequence shown here is derived from an EMBL/GenBank/DDBJ whole genome shotgun (WGS) entry which is preliminary data.</text>
</comment>
<dbReference type="GO" id="GO:0004525">
    <property type="term" value="F:ribonuclease III activity"/>
    <property type="evidence" value="ECO:0007669"/>
    <property type="project" value="InterPro"/>
</dbReference>
<dbReference type="GeneID" id="68096715"/>
<feature type="region of interest" description="Disordered" evidence="1">
    <location>
        <begin position="80"/>
        <end position="113"/>
    </location>
</feature>
<dbReference type="InterPro" id="IPR036389">
    <property type="entry name" value="RNase_III_sf"/>
</dbReference>
<feature type="compositionally biased region" description="Low complexity" evidence="1">
    <location>
        <begin position="80"/>
        <end position="100"/>
    </location>
</feature>
<accession>A0AA88GR12</accession>
<protein>
    <submittedName>
        <fullName evidence="2">Uncharacterized protein</fullName>
    </submittedName>
</protein>
<feature type="compositionally biased region" description="Basic residues" evidence="1">
    <location>
        <begin position="101"/>
        <end position="113"/>
    </location>
</feature>
<evidence type="ECO:0000313" key="2">
    <source>
        <dbReference type="EMBL" id="KAG2383589.1"/>
    </source>
</evidence>
<dbReference type="AlphaFoldDB" id="A0AA88GR12"/>
<dbReference type="Gene3D" id="1.10.1520.10">
    <property type="entry name" value="Ribonuclease III domain"/>
    <property type="match status" value="1"/>
</dbReference>
<organism evidence="2 3">
    <name type="scientific">Naegleria lovaniensis</name>
    <name type="common">Amoeba</name>
    <dbReference type="NCBI Taxonomy" id="51637"/>
    <lineage>
        <taxon>Eukaryota</taxon>
        <taxon>Discoba</taxon>
        <taxon>Heterolobosea</taxon>
        <taxon>Tetramitia</taxon>
        <taxon>Eutetramitia</taxon>
        <taxon>Vahlkampfiidae</taxon>
        <taxon>Naegleria</taxon>
    </lineage>
</organism>
<name>A0AA88GR12_NAELO</name>
<dbReference type="Proteomes" id="UP000816034">
    <property type="component" value="Unassembled WGS sequence"/>
</dbReference>
<reference evidence="2 3" key="1">
    <citation type="journal article" date="2018" name="BMC Genomics">
        <title>The genome of Naegleria lovaniensis, the basis for a comparative approach to unravel pathogenicity factors of the human pathogenic amoeba N. fowleri.</title>
        <authorList>
            <person name="Liechti N."/>
            <person name="Schurch N."/>
            <person name="Bruggmann R."/>
            <person name="Wittwer M."/>
        </authorList>
    </citation>
    <scope>NUCLEOTIDE SEQUENCE [LARGE SCALE GENOMIC DNA]</scope>
    <source>
        <strain evidence="2 3">ATCC 30569</strain>
    </source>
</reference>
<sequence>MSTVTTNTKIQNDTDASLRTLLIRSITHGSFGSGKVRTHDRLAYMGQYVLDMVLTEIISHKYMSHVRNFNIEMMTGTTTTTNTTNTNTTTTTTTNTTTQQQHHHHHSHNHPTF</sequence>
<gene>
    <name evidence="2" type="ORF">C9374_004260</name>
</gene>